<dbReference type="EMBL" id="JAVHNQ010000002">
    <property type="protein sequence ID" value="KAK6355045.1"/>
    <property type="molecule type" value="Genomic_DNA"/>
</dbReference>
<protein>
    <recommendedName>
        <fullName evidence="4">Haloacid dehalogenase</fullName>
    </recommendedName>
</protein>
<dbReference type="AlphaFoldDB" id="A0AAV9V7Q0"/>
<proteinExistence type="predicted"/>
<sequence>MAESQPHANTLTALPDAIVFDVFGTVFDWRSSVTSALENAISQKLASADIPPGSLDLSTPAAIHTFAASFAQEWRDSYKSFVVNQAQEASTATTLYRYKTIDSHHLTSLRSLLKSYNLIHLFTARETYDLSRIWHFLTPWPDSAPGIATLRRLCPVGTLSNGNMSLLVDLQRSSGVAFDVTFSAQLWRTNKPAREVYIGACELLGVAGDDAWAAYCEGGGEGEVEMTEEAWREKQRGKVAMVAAHIGDLRSAKACGLTTIYVERPGEDDGGDAVAAYRAGGEDWIDMWVRHADGGIQEVARRLSALAEGEKTRTSANGH</sequence>
<accession>A0AAV9V7Q0</accession>
<keyword evidence="3" id="KW-1185">Reference proteome</keyword>
<evidence type="ECO:0000256" key="1">
    <source>
        <dbReference type="ARBA" id="ARBA00022801"/>
    </source>
</evidence>
<dbReference type="GO" id="GO:0016787">
    <property type="term" value="F:hydrolase activity"/>
    <property type="evidence" value="ECO:0007669"/>
    <property type="project" value="UniProtKB-KW"/>
</dbReference>
<dbReference type="InterPro" id="IPR051540">
    <property type="entry name" value="S-2-haloacid_dehalogenase"/>
</dbReference>
<keyword evidence="1" id="KW-0378">Hydrolase</keyword>
<dbReference type="Gene3D" id="3.40.50.1000">
    <property type="entry name" value="HAD superfamily/HAD-like"/>
    <property type="match status" value="1"/>
</dbReference>
<dbReference type="Proteomes" id="UP001375240">
    <property type="component" value="Unassembled WGS sequence"/>
</dbReference>
<comment type="caution">
    <text evidence="2">The sequence shown here is derived from an EMBL/GenBank/DDBJ whole genome shotgun (WGS) entry which is preliminary data.</text>
</comment>
<dbReference type="Pfam" id="PF00702">
    <property type="entry name" value="Hydrolase"/>
    <property type="match status" value="1"/>
</dbReference>
<dbReference type="InterPro" id="IPR023214">
    <property type="entry name" value="HAD_sf"/>
</dbReference>
<name>A0AAV9V7Q0_9PEZI</name>
<dbReference type="SUPFAM" id="SSF56784">
    <property type="entry name" value="HAD-like"/>
    <property type="match status" value="1"/>
</dbReference>
<evidence type="ECO:0000313" key="3">
    <source>
        <dbReference type="Proteomes" id="UP001375240"/>
    </source>
</evidence>
<reference evidence="2 3" key="1">
    <citation type="submission" date="2019-10" db="EMBL/GenBank/DDBJ databases">
        <authorList>
            <person name="Palmer J.M."/>
        </authorList>
    </citation>
    <scope>NUCLEOTIDE SEQUENCE [LARGE SCALE GENOMIC DNA]</scope>
    <source>
        <strain evidence="2 3">TWF696</strain>
    </source>
</reference>
<dbReference type="InterPro" id="IPR036412">
    <property type="entry name" value="HAD-like_sf"/>
</dbReference>
<dbReference type="PANTHER" id="PTHR43316:SF3">
    <property type="entry name" value="HALOACID DEHALOGENASE, TYPE II (AFU_ORTHOLOGUE AFUA_2G07750)-RELATED"/>
    <property type="match status" value="1"/>
</dbReference>
<organism evidence="2 3">
    <name type="scientific">Orbilia brochopaga</name>
    <dbReference type="NCBI Taxonomy" id="3140254"/>
    <lineage>
        <taxon>Eukaryota</taxon>
        <taxon>Fungi</taxon>
        <taxon>Dikarya</taxon>
        <taxon>Ascomycota</taxon>
        <taxon>Pezizomycotina</taxon>
        <taxon>Orbiliomycetes</taxon>
        <taxon>Orbiliales</taxon>
        <taxon>Orbiliaceae</taxon>
        <taxon>Orbilia</taxon>
    </lineage>
</organism>
<dbReference type="PANTHER" id="PTHR43316">
    <property type="entry name" value="HYDROLASE, HALOACID DELAHOGENASE-RELATED"/>
    <property type="match status" value="1"/>
</dbReference>
<evidence type="ECO:0008006" key="4">
    <source>
        <dbReference type="Google" id="ProtNLM"/>
    </source>
</evidence>
<evidence type="ECO:0000313" key="2">
    <source>
        <dbReference type="EMBL" id="KAK6355045.1"/>
    </source>
</evidence>
<dbReference type="Gene3D" id="1.10.150.240">
    <property type="entry name" value="Putative phosphatase, domain 2"/>
    <property type="match status" value="1"/>
</dbReference>
<gene>
    <name evidence="2" type="ORF">TWF696_004171</name>
</gene>
<dbReference type="InterPro" id="IPR023198">
    <property type="entry name" value="PGP-like_dom2"/>
</dbReference>